<protein>
    <recommendedName>
        <fullName evidence="1">DNA-directed RNA polymerase</fullName>
        <ecNumber evidence="1">2.7.7.6</ecNumber>
    </recommendedName>
</protein>
<dbReference type="InterPro" id="IPR045867">
    <property type="entry name" value="DNA-dir_RpoC_beta_prime"/>
</dbReference>
<dbReference type="GO" id="GO:0000428">
    <property type="term" value="C:DNA-directed RNA polymerase complex"/>
    <property type="evidence" value="ECO:0007669"/>
    <property type="project" value="UniProtKB-KW"/>
</dbReference>
<feature type="non-terminal residue" evidence="8">
    <location>
        <position position="342"/>
    </location>
</feature>
<feature type="domain" description="RNA polymerase Rpb1" evidence="7">
    <location>
        <begin position="100"/>
        <end position="284"/>
    </location>
</feature>
<evidence type="ECO:0000256" key="4">
    <source>
        <dbReference type="ARBA" id="ARBA00022695"/>
    </source>
</evidence>
<comment type="catalytic activity">
    <reaction evidence="6">
        <text>RNA(n) + a ribonucleoside 5'-triphosphate = RNA(n+1) + diphosphate</text>
        <dbReference type="Rhea" id="RHEA:21248"/>
        <dbReference type="Rhea" id="RHEA-COMP:14527"/>
        <dbReference type="Rhea" id="RHEA-COMP:17342"/>
        <dbReference type="ChEBI" id="CHEBI:33019"/>
        <dbReference type="ChEBI" id="CHEBI:61557"/>
        <dbReference type="ChEBI" id="CHEBI:140395"/>
        <dbReference type="EC" id="2.7.7.6"/>
    </reaction>
</comment>
<keyword evidence="5" id="KW-0804">Transcription</keyword>
<evidence type="ECO:0000256" key="6">
    <source>
        <dbReference type="ARBA" id="ARBA00048552"/>
    </source>
</evidence>
<dbReference type="EC" id="2.7.7.6" evidence="1"/>
<sequence>FKFATLAGSSITLDMLEMRDSIKEMKKKIVGSSPEEVVNLEEQMIKIMKDHLKGTGLYDLIESGSAKGWGQPKQILIAKGMITDTKGKLLDPIEGSFADGLKTTEYFQAAAGSRKGMADRALNTADTGYFTRQLVYMLSPVEASPTLKDCKTKRTVSFKLSNKLIGKLDGRYYIKGTQLIKFEQKDFKAGDNINLRTPIYCESPKMCHTCYGDLLKRHRSPYIGVIAGSKIGERGTQLIMRTFHTGGAATISVANVLEDILENDPLLRMNKSQLTSYVEQTDTILYSKQPVKITVNLDGYRKNDNIVYPNSSKSEYDGVWFNHLVAQVEFRDLIFTMALDYA</sequence>
<feature type="non-terminal residue" evidence="8">
    <location>
        <position position="1"/>
    </location>
</feature>
<evidence type="ECO:0000256" key="1">
    <source>
        <dbReference type="ARBA" id="ARBA00012418"/>
    </source>
</evidence>
<keyword evidence="2" id="KW-0240">DNA-directed RNA polymerase</keyword>
<proteinExistence type="predicted"/>
<reference evidence="8" key="1">
    <citation type="journal article" date="2014" name="Front. Microbiol.">
        <title>High frequency of phylogenetically diverse reductive dehalogenase-homologous genes in deep subseafloor sedimentary metagenomes.</title>
        <authorList>
            <person name="Kawai M."/>
            <person name="Futagami T."/>
            <person name="Toyoda A."/>
            <person name="Takaki Y."/>
            <person name="Nishi S."/>
            <person name="Hori S."/>
            <person name="Arai W."/>
            <person name="Tsubouchi T."/>
            <person name="Morono Y."/>
            <person name="Uchiyama I."/>
            <person name="Ito T."/>
            <person name="Fujiyama A."/>
            <person name="Inagaki F."/>
            <person name="Takami H."/>
        </authorList>
    </citation>
    <scope>NUCLEOTIDE SEQUENCE</scope>
    <source>
        <strain evidence="8">Expedition CK06-06</strain>
    </source>
</reference>
<dbReference type="PANTHER" id="PTHR19376:SF54">
    <property type="entry name" value="DNA-DIRECTED RNA POLYMERASE SUBUNIT BETA"/>
    <property type="match status" value="1"/>
</dbReference>
<dbReference type="GO" id="GO:0003899">
    <property type="term" value="F:DNA-directed RNA polymerase activity"/>
    <property type="evidence" value="ECO:0007669"/>
    <property type="project" value="UniProtKB-EC"/>
</dbReference>
<evidence type="ECO:0000256" key="3">
    <source>
        <dbReference type="ARBA" id="ARBA00022679"/>
    </source>
</evidence>
<keyword evidence="3" id="KW-0808">Transferase</keyword>
<keyword evidence="4" id="KW-0548">Nucleotidyltransferase</keyword>
<dbReference type="GO" id="GO:0003677">
    <property type="term" value="F:DNA binding"/>
    <property type="evidence" value="ECO:0007669"/>
    <property type="project" value="InterPro"/>
</dbReference>
<evidence type="ECO:0000256" key="2">
    <source>
        <dbReference type="ARBA" id="ARBA00022478"/>
    </source>
</evidence>
<dbReference type="PANTHER" id="PTHR19376">
    <property type="entry name" value="DNA-DIRECTED RNA POLYMERASE"/>
    <property type="match status" value="1"/>
</dbReference>
<gene>
    <name evidence="8" type="ORF">S01H4_22255</name>
</gene>
<organism evidence="8">
    <name type="scientific">marine sediment metagenome</name>
    <dbReference type="NCBI Taxonomy" id="412755"/>
    <lineage>
        <taxon>unclassified sequences</taxon>
        <taxon>metagenomes</taxon>
        <taxon>ecological metagenomes</taxon>
    </lineage>
</organism>
<evidence type="ECO:0000256" key="5">
    <source>
        <dbReference type="ARBA" id="ARBA00023163"/>
    </source>
</evidence>
<comment type="caution">
    <text evidence="8">The sequence shown here is derived from an EMBL/GenBank/DDBJ whole genome shotgun (WGS) entry which is preliminary data.</text>
</comment>
<evidence type="ECO:0000259" key="7">
    <source>
        <dbReference type="Pfam" id="PF04998"/>
    </source>
</evidence>
<dbReference type="Gene3D" id="6.10.250.2940">
    <property type="match status" value="1"/>
</dbReference>
<dbReference type="Pfam" id="PF04998">
    <property type="entry name" value="RNA_pol_Rpb1_5"/>
    <property type="match status" value="1"/>
</dbReference>
<dbReference type="EMBL" id="BART01010169">
    <property type="protein sequence ID" value="GAG86023.1"/>
    <property type="molecule type" value="Genomic_DNA"/>
</dbReference>
<dbReference type="GO" id="GO:0006351">
    <property type="term" value="P:DNA-templated transcription"/>
    <property type="evidence" value="ECO:0007669"/>
    <property type="project" value="InterPro"/>
</dbReference>
<dbReference type="SUPFAM" id="SSF64484">
    <property type="entry name" value="beta and beta-prime subunits of DNA dependent RNA-polymerase"/>
    <property type="match status" value="1"/>
</dbReference>
<name>X1BPN5_9ZZZZ</name>
<dbReference type="InterPro" id="IPR007081">
    <property type="entry name" value="RNA_pol_Rpb1_5"/>
</dbReference>
<dbReference type="AlphaFoldDB" id="X1BPN5"/>
<accession>X1BPN5</accession>
<evidence type="ECO:0000313" key="8">
    <source>
        <dbReference type="EMBL" id="GAG86023.1"/>
    </source>
</evidence>